<dbReference type="EMBL" id="BOMS01000110">
    <property type="protein sequence ID" value="GIE70754.1"/>
    <property type="molecule type" value="Genomic_DNA"/>
</dbReference>
<evidence type="ECO:0000313" key="2">
    <source>
        <dbReference type="EMBL" id="GIE70754.1"/>
    </source>
</evidence>
<name>A0ABQ4BJB0_9ACTN</name>
<organism evidence="2 3">
    <name type="scientific">Actinoplanes palleronii</name>
    <dbReference type="NCBI Taxonomy" id="113570"/>
    <lineage>
        <taxon>Bacteria</taxon>
        <taxon>Bacillati</taxon>
        <taxon>Actinomycetota</taxon>
        <taxon>Actinomycetes</taxon>
        <taxon>Micromonosporales</taxon>
        <taxon>Micromonosporaceae</taxon>
        <taxon>Actinoplanes</taxon>
    </lineage>
</organism>
<dbReference type="InterPro" id="IPR001387">
    <property type="entry name" value="Cro/C1-type_HTH"/>
</dbReference>
<evidence type="ECO:0000313" key="3">
    <source>
        <dbReference type="Proteomes" id="UP000624709"/>
    </source>
</evidence>
<dbReference type="Gene3D" id="1.10.260.40">
    <property type="entry name" value="lambda repressor-like DNA-binding domains"/>
    <property type="match status" value="1"/>
</dbReference>
<reference evidence="2 3" key="1">
    <citation type="submission" date="2021-01" db="EMBL/GenBank/DDBJ databases">
        <title>Whole genome shotgun sequence of Actinoplanes palleronii NBRC 14916.</title>
        <authorList>
            <person name="Komaki H."/>
            <person name="Tamura T."/>
        </authorList>
    </citation>
    <scope>NUCLEOTIDE SEQUENCE [LARGE SCALE GENOMIC DNA]</scope>
    <source>
        <strain evidence="2 3">NBRC 14916</strain>
    </source>
</reference>
<evidence type="ECO:0000259" key="1">
    <source>
        <dbReference type="PROSITE" id="PS50943"/>
    </source>
</evidence>
<dbReference type="SUPFAM" id="SSF47413">
    <property type="entry name" value="lambda repressor-like DNA-binding domains"/>
    <property type="match status" value="1"/>
</dbReference>
<comment type="caution">
    <text evidence="2">The sequence shown here is derived from an EMBL/GenBank/DDBJ whole genome shotgun (WGS) entry which is preliminary data.</text>
</comment>
<keyword evidence="3" id="KW-1185">Reference proteome</keyword>
<gene>
    <name evidence="2" type="ORF">Apa02nite_068620</name>
</gene>
<accession>A0ABQ4BJB0</accession>
<sequence>MIVIRDADAFGPALAGLRGMFGLTQRGLVDETDGAFSQSQIADWESNRFRPGLPSLIRIVNALGYDLALVPRRRS</sequence>
<dbReference type="PROSITE" id="PS50943">
    <property type="entry name" value="HTH_CROC1"/>
    <property type="match status" value="1"/>
</dbReference>
<dbReference type="CDD" id="cd00093">
    <property type="entry name" value="HTH_XRE"/>
    <property type="match status" value="1"/>
</dbReference>
<dbReference type="Proteomes" id="UP000624709">
    <property type="component" value="Unassembled WGS sequence"/>
</dbReference>
<proteinExistence type="predicted"/>
<dbReference type="InterPro" id="IPR010982">
    <property type="entry name" value="Lambda_DNA-bd_dom_sf"/>
</dbReference>
<dbReference type="RefSeq" id="WP_203828753.1">
    <property type="nucleotide sequence ID" value="NZ_BAAATY010000018.1"/>
</dbReference>
<dbReference type="Pfam" id="PF01381">
    <property type="entry name" value="HTH_3"/>
    <property type="match status" value="1"/>
</dbReference>
<protein>
    <recommendedName>
        <fullName evidence="1">HTH cro/C1-type domain-containing protein</fullName>
    </recommendedName>
</protein>
<feature type="domain" description="HTH cro/C1-type" evidence="1">
    <location>
        <begin position="14"/>
        <end position="70"/>
    </location>
</feature>